<keyword evidence="10" id="KW-0943">RNA-mediated gene silencing</keyword>
<name>A0A9P5WZ21_9AGAR</name>
<dbReference type="InterPro" id="IPR041679">
    <property type="entry name" value="DNA2/NAM7-like_C"/>
</dbReference>
<dbReference type="InterPro" id="IPR036236">
    <property type="entry name" value="Znf_C2H2_sf"/>
</dbReference>
<evidence type="ECO:0000256" key="1">
    <source>
        <dbReference type="ARBA" id="ARBA00004331"/>
    </source>
</evidence>
<dbReference type="Gene3D" id="3.40.50.300">
    <property type="entry name" value="P-loop containing nucleotide triphosphate hydrolases"/>
    <property type="match status" value="2"/>
</dbReference>
<evidence type="ECO:0000256" key="7">
    <source>
        <dbReference type="ARBA" id="ARBA00022806"/>
    </source>
</evidence>
<evidence type="ECO:0000256" key="3">
    <source>
        <dbReference type="ARBA" id="ARBA00012552"/>
    </source>
</evidence>
<comment type="subcellular location">
    <subcellularLocation>
        <location evidence="1">Cytoplasm</location>
        <location evidence="1">Cytoplasmic ribonucleoprotein granule</location>
    </subcellularLocation>
</comment>
<dbReference type="CDD" id="cd18808">
    <property type="entry name" value="SF1_C_Upf1"/>
    <property type="match status" value="1"/>
</dbReference>
<dbReference type="InterPro" id="IPR041677">
    <property type="entry name" value="DNA2/NAM7_AAA_11"/>
</dbReference>
<dbReference type="Pfam" id="PF13086">
    <property type="entry name" value="AAA_11"/>
    <property type="match status" value="2"/>
</dbReference>
<comment type="similarity">
    <text evidence="2">Belongs to the DNA2/NAM7 helicase family. SDE3 subfamily.</text>
</comment>
<keyword evidence="9" id="KW-0694">RNA-binding</keyword>
<dbReference type="AlphaFoldDB" id="A0A9P5WZ21"/>
<dbReference type="CDD" id="cd18038">
    <property type="entry name" value="DEXXQc_Helz-like"/>
    <property type="match status" value="1"/>
</dbReference>
<comment type="caution">
    <text evidence="13">The sequence shown here is derived from an EMBL/GenBank/DDBJ whole genome shotgun (WGS) entry which is preliminary data.</text>
</comment>
<evidence type="ECO:0000256" key="9">
    <source>
        <dbReference type="ARBA" id="ARBA00022884"/>
    </source>
</evidence>
<evidence type="ECO:0000256" key="4">
    <source>
        <dbReference type="ARBA" id="ARBA00022490"/>
    </source>
</evidence>
<dbReference type="InterPro" id="IPR027417">
    <property type="entry name" value="P-loop_NTPase"/>
</dbReference>
<proteinExistence type="inferred from homology"/>
<dbReference type="Proteomes" id="UP000807342">
    <property type="component" value="Unassembled WGS sequence"/>
</dbReference>
<evidence type="ECO:0000256" key="5">
    <source>
        <dbReference type="ARBA" id="ARBA00022741"/>
    </source>
</evidence>
<comment type="catalytic activity">
    <reaction evidence="11">
        <text>ATP + H2O = ADP + phosphate + H(+)</text>
        <dbReference type="Rhea" id="RHEA:13065"/>
        <dbReference type="ChEBI" id="CHEBI:15377"/>
        <dbReference type="ChEBI" id="CHEBI:15378"/>
        <dbReference type="ChEBI" id="CHEBI:30616"/>
        <dbReference type="ChEBI" id="CHEBI:43474"/>
        <dbReference type="ChEBI" id="CHEBI:456216"/>
        <dbReference type="EC" id="3.6.4.13"/>
    </reaction>
</comment>
<dbReference type="SUPFAM" id="SSF52540">
    <property type="entry name" value="P-loop containing nucleoside triphosphate hydrolases"/>
    <property type="match status" value="1"/>
</dbReference>
<evidence type="ECO:0000256" key="2">
    <source>
        <dbReference type="ARBA" id="ARBA00005601"/>
    </source>
</evidence>
<evidence type="ECO:0000256" key="11">
    <source>
        <dbReference type="ARBA" id="ARBA00047984"/>
    </source>
</evidence>
<dbReference type="FunFam" id="3.40.50.300:FF:000608">
    <property type="entry name" value="Mov10 RISC complex RNA helicase"/>
    <property type="match status" value="1"/>
</dbReference>
<evidence type="ECO:0000256" key="6">
    <source>
        <dbReference type="ARBA" id="ARBA00022801"/>
    </source>
</evidence>
<dbReference type="SUPFAM" id="SSF57667">
    <property type="entry name" value="beta-beta-alpha zinc fingers"/>
    <property type="match status" value="1"/>
</dbReference>
<dbReference type="InterPro" id="IPR047187">
    <property type="entry name" value="SF1_C_Upf1"/>
</dbReference>
<keyword evidence="7 13" id="KW-0347">Helicase</keyword>
<keyword evidence="14" id="KW-1185">Reference proteome</keyword>
<organism evidence="13 14">
    <name type="scientific">Macrolepiota fuliginosa MF-IS2</name>
    <dbReference type="NCBI Taxonomy" id="1400762"/>
    <lineage>
        <taxon>Eukaryota</taxon>
        <taxon>Fungi</taxon>
        <taxon>Dikarya</taxon>
        <taxon>Basidiomycota</taxon>
        <taxon>Agaricomycotina</taxon>
        <taxon>Agaricomycetes</taxon>
        <taxon>Agaricomycetidae</taxon>
        <taxon>Agaricales</taxon>
        <taxon>Agaricineae</taxon>
        <taxon>Agaricaceae</taxon>
        <taxon>Macrolepiota</taxon>
    </lineage>
</organism>
<dbReference type="EC" id="3.6.4.13" evidence="3"/>
<dbReference type="GO" id="GO:0031047">
    <property type="term" value="P:regulatory ncRNA-mediated gene silencing"/>
    <property type="evidence" value="ECO:0007669"/>
    <property type="project" value="UniProtKB-KW"/>
</dbReference>
<dbReference type="GO" id="GO:0005524">
    <property type="term" value="F:ATP binding"/>
    <property type="evidence" value="ECO:0007669"/>
    <property type="project" value="UniProtKB-KW"/>
</dbReference>
<dbReference type="GO" id="GO:0032574">
    <property type="term" value="F:5'-3' RNA helicase activity"/>
    <property type="evidence" value="ECO:0007669"/>
    <property type="project" value="InterPro"/>
</dbReference>
<evidence type="ECO:0000259" key="12">
    <source>
        <dbReference type="PROSITE" id="PS00028"/>
    </source>
</evidence>
<gene>
    <name evidence="13" type="ORF">P691DRAFT_779680</name>
</gene>
<dbReference type="PANTHER" id="PTHR45418:SF1">
    <property type="entry name" value="CANCER_TESTIS ANTIGEN 55"/>
    <property type="match status" value="1"/>
</dbReference>
<dbReference type="PROSITE" id="PS00028">
    <property type="entry name" value="ZINC_FINGER_C2H2_1"/>
    <property type="match status" value="1"/>
</dbReference>
<keyword evidence="4" id="KW-0963">Cytoplasm</keyword>
<evidence type="ECO:0000256" key="8">
    <source>
        <dbReference type="ARBA" id="ARBA00022840"/>
    </source>
</evidence>
<evidence type="ECO:0000313" key="14">
    <source>
        <dbReference type="Proteomes" id="UP000807342"/>
    </source>
</evidence>
<dbReference type="GO" id="GO:0003723">
    <property type="term" value="F:RNA binding"/>
    <property type="evidence" value="ECO:0007669"/>
    <property type="project" value="UniProtKB-KW"/>
</dbReference>
<keyword evidence="6" id="KW-0378">Hydrolase</keyword>
<dbReference type="GO" id="GO:0036464">
    <property type="term" value="C:cytoplasmic ribonucleoprotein granule"/>
    <property type="evidence" value="ECO:0007669"/>
    <property type="project" value="UniProtKB-SubCell"/>
</dbReference>
<dbReference type="InterPro" id="IPR026122">
    <property type="entry name" value="MOV-10/SDE3_DEXXQ/H-box"/>
</dbReference>
<accession>A0A9P5WZ21</accession>
<dbReference type="SMART" id="SM00382">
    <property type="entry name" value="AAA"/>
    <property type="match status" value="1"/>
</dbReference>
<dbReference type="EMBL" id="MU151792">
    <property type="protein sequence ID" value="KAF9441768.1"/>
    <property type="molecule type" value="Genomic_DNA"/>
</dbReference>
<protein>
    <recommendedName>
        <fullName evidence="3">RNA helicase</fullName>
        <ecNumber evidence="3">3.6.4.13</ecNumber>
    </recommendedName>
</protein>
<dbReference type="PANTHER" id="PTHR45418">
    <property type="entry name" value="CANCER/TESTIS ANTIGEN 55"/>
    <property type="match status" value="1"/>
</dbReference>
<reference evidence="13" key="1">
    <citation type="submission" date="2020-11" db="EMBL/GenBank/DDBJ databases">
        <authorList>
            <consortium name="DOE Joint Genome Institute"/>
            <person name="Ahrendt S."/>
            <person name="Riley R."/>
            <person name="Andreopoulos W."/>
            <person name="Labutti K."/>
            <person name="Pangilinan J."/>
            <person name="Ruiz-Duenas F.J."/>
            <person name="Barrasa J.M."/>
            <person name="Sanchez-Garcia M."/>
            <person name="Camarero S."/>
            <person name="Miyauchi S."/>
            <person name="Serrano A."/>
            <person name="Linde D."/>
            <person name="Babiker R."/>
            <person name="Drula E."/>
            <person name="Ayuso-Fernandez I."/>
            <person name="Pacheco R."/>
            <person name="Padilla G."/>
            <person name="Ferreira P."/>
            <person name="Barriuso J."/>
            <person name="Kellner H."/>
            <person name="Castanera R."/>
            <person name="Alfaro M."/>
            <person name="Ramirez L."/>
            <person name="Pisabarro A.G."/>
            <person name="Kuo A."/>
            <person name="Tritt A."/>
            <person name="Lipzen A."/>
            <person name="He G."/>
            <person name="Yan M."/>
            <person name="Ng V."/>
            <person name="Cullen D."/>
            <person name="Martin F."/>
            <person name="Rosso M.-N."/>
            <person name="Henrissat B."/>
            <person name="Hibbett D."/>
            <person name="Martinez A.T."/>
            <person name="Grigoriev I.V."/>
        </authorList>
    </citation>
    <scope>NUCLEOTIDE SEQUENCE</scope>
    <source>
        <strain evidence="13">MF-IS2</strain>
    </source>
</reference>
<dbReference type="InterPro" id="IPR013087">
    <property type="entry name" value="Znf_C2H2_type"/>
</dbReference>
<evidence type="ECO:0000313" key="13">
    <source>
        <dbReference type="EMBL" id="KAF9441768.1"/>
    </source>
</evidence>
<dbReference type="Pfam" id="PF21634">
    <property type="entry name" value="MOV-10_beta-barrel"/>
    <property type="match status" value="1"/>
</dbReference>
<evidence type="ECO:0000256" key="10">
    <source>
        <dbReference type="ARBA" id="ARBA00023158"/>
    </source>
</evidence>
<dbReference type="InterPro" id="IPR003593">
    <property type="entry name" value="AAA+_ATPase"/>
</dbReference>
<keyword evidence="8" id="KW-0067">ATP-binding</keyword>
<feature type="domain" description="C2H2-type" evidence="12">
    <location>
        <begin position="66"/>
        <end position="88"/>
    </location>
</feature>
<keyword evidence="5" id="KW-0547">Nucleotide-binding</keyword>
<dbReference type="InterPro" id="IPR049080">
    <property type="entry name" value="MOV-10-like_beta-barrel"/>
</dbReference>
<sequence>MSTFSCPKLLSSGSCTRPNCPHNHNILACDICYIVFKDLSGYISHCSGRTHKNRVSGVIAPGLVFCPLCVRAFHPGHSWQQHKKSKAHIGLAATSNVPVDIEPETDIPHEIQRTHQFCPYCQIYIHHHKWAKHTEKKRHRRGEEYAAFKMAQGEAEKDQNDVAIQGDLDFRIVEPVTSGRGITKSIEIRTTAPLARITLVSVKLSAELGSSQKKYPSPFLAQIEGKNRQLSMLRPIIIKVTFQQEFVGRYQERIEVQFEDPVLEKQFGISRIARAIVGDPLMHDQLRPRAPYIPRVRAPREAETHVVKGIPPPSLNAIPYVSGLPIADIPQHLLSALAASSNVTRQNIESIRHAFLPTVLDVESHGRHFKTLLWIEEYKMMQDLERYDMPEATLKQYGPYYHLGVPGLAEKRPSVSIGDCILARKSDGNEGHWYEGHVHFVHQYEVGLCFHRTFRGWSPSQKYHVRFKLNRTPVRRQHQALDTAFTQPRILFPDASHLPMSTVPQPHLTLFNSLIANNPAQLQAIGSISGAPAGSLPFIIFGPPGTGKTVTVVEAIKQLLRKDPRIKVLACAPSNSAADLLALRLLDTVTKDELFRLYAPSRHKGQVPDELEPFTYYRDNLRSRPCFGVPPFSRMKSYRVIVSTCISAAILPGIGMARGHFSHIFIDEAGHATEPEVFVSVKTMADTLTNVILSGDPKQLGPIIRSGIACRLGLDVSYLERLMARPPYELGIGTGRSITKLVRNFRSHQDILKFPNERFYENDLKACAPSRIANAYLGSPYLPNKKFPVVFHSVSGKDDREASSPSFFNIDEILQVKAYVEKLKADRVFRTNDQDIGIIAPYHAQCLKIRNALRGVADEVKVGSVEEFQGQERTVIIISTVRSSKEFVSHDVRHTLGFVANPRRFNVSVTRAKSLLIIIGDPNVLGLDPLWKSFLNYVVHNQGWRGPEIPWDASEPNDTIEGYDREAQDTEHLDMNGFARHMEALALEAANEDLDAGIDRPWRELE</sequence>
<dbReference type="Pfam" id="PF13087">
    <property type="entry name" value="AAA_12"/>
    <property type="match status" value="1"/>
</dbReference>
<dbReference type="OrthoDB" id="6513042at2759"/>
<dbReference type="GO" id="GO:0016787">
    <property type="term" value="F:hydrolase activity"/>
    <property type="evidence" value="ECO:0007669"/>
    <property type="project" value="UniProtKB-KW"/>
</dbReference>